<dbReference type="RefSeq" id="WP_012213506.1">
    <property type="nucleotide sequence ID" value="NC_010084.1"/>
</dbReference>
<evidence type="ECO:0000313" key="2">
    <source>
        <dbReference type="Proteomes" id="UP000008815"/>
    </source>
</evidence>
<organism evidence="1 2">
    <name type="scientific">Burkholderia multivorans (strain ATCC 17616 / 249)</name>
    <dbReference type="NCBI Taxonomy" id="395019"/>
    <lineage>
        <taxon>Bacteria</taxon>
        <taxon>Pseudomonadati</taxon>
        <taxon>Pseudomonadota</taxon>
        <taxon>Betaproteobacteria</taxon>
        <taxon>Burkholderiales</taxon>
        <taxon>Burkholderiaceae</taxon>
        <taxon>Burkholderia</taxon>
        <taxon>Burkholderia cepacia complex</taxon>
    </lineage>
</organism>
<proteinExistence type="predicted"/>
<dbReference type="KEGG" id="bmj:BMULJ_01431"/>
<dbReference type="NCBIfam" id="NF047561">
    <property type="entry name" value="orf58_phage_fam"/>
    <property type="match status" value="1"/>
</dbReference>
<dbReference type="KEGG" id="bmu:Bmul_1808"/>
<dbReference type="Pfam" id="PF22759">
    <property type="entry name" value="E217_GP41"/>
    <property type="match status" value="1"/>
</dbReference>
<evidence type="ECO:0000313" key="1">
    <source>
        <dbReference type="EMBL" id="BAG43366.1"/>
    </source>
</evidence>
<dbReference type="Proteomes" id="UP000008815">
    <property type="component" value="Chromosome 1"/>
</dbReference>
<dbReference type="InterPro" id="IPR054496">
    <property type="entry name" value="E217_GP41"/>
</dbReference>
<name>A0A0H3KEE8_BURM1</name>
<dbReference type="HOGENOM" id="CLU_059703_0_0_4"/>
<accession>A0A0H3KEE8</accession>
<dbReference type="EMBL" id="AP009385">
    <property type="protein sequence ID" value="BAG43366.1"/>
    <property type="molecule type" value="Genomic_DNA"/>
</dbReference>
<dbReference type="AlphaFoldDB" id="A0A0H3KEE8"/>
<gene>
    <name evidence="1" type="ordered locus">BMULJ_01431</name>
</gene>
<dbReference type="eggNOG" id="ENOG502ZC7P">
    <property type="taxonomic scope" value="Bacteria"/>
</dbReference>
<reference evidence="1 2" key="1">
    <citation type="submission" date="2007-04" db="EMBL/GenBank/DDBJ databases">
        <title>Complete genome sequence of Burkholderia multivorans ATCC 17616.</title>
        <authorList>
            <person name="Ohtsubo Y."/>
            <person name="Yamashita A."/>
            <person name="Kurokawa K."/>
            <person name="Takami H."/>
            <person name="Yuhara S."/>
            <person name="Nishiyama E."/>
            <person name="Endo R."/>
            <person name="Miyazaki R."/>
            <person name="Ono A."/>
            <person name="Yano K."/>
            <person name="Ito M."/>
            <person name="Sota M."/>
            <person name="Yuji N."/>
            <person name="Hattori M."/>
            <person name="Tsuda M."/>
        </authorList>
    </citation>
    <scope>NUCLEOTIDE SEQUENCE [LARGE SCALE GENOMIC DNA]</scope>
    <source>
        <strain evidence="2">ATCC 17616 / 249</strain>
    </source>
</reference>
<protein>
    <submittedName>
        <fullName evidence="1">Bacteriophage protein</fullName>
    </submittedName>
</protein>
<dbReference type="STRING" id="395019.BMULJ_01431"/>
<sequence length="322" mass="35372">MSKQYLRKASLVIGNDSDALDFSDLRFSFDIRRGDIQTPNSARIRIFNVSDDTAQRIQGEFTRVVLQAGYENGPYGVIFDGTVKQVRRGRYSPTETVVDVTAASGDMWYNHAVVNTTLAAGSTYMDHVQAAIATMKPYGLTVGYLPEFDVKPLPRGRVVFGMARDVLRNAALNLNADWSIQDTQFQMVPQNSYIPGEALVLTAQTGMIGLPTQDQNGITVKCLLNPNARISGLVKIDNKSIQRAEYSLTVSKNAVESNLNIQRYGRLNNDGVYKILVAEHEGDTRDKPWYTTLTCIDVDLSVSAGLVTKSSVAGPGPVKPWG</sequence>
<keyword evidence="2" id="KW-1185">Reference proteome</keyword>